<dbReference type="GO" id="GO:0016757">
    <property type="term" value="F:glycosyltransferase activity"/>
    <property type="evidence" value="ECO:0007669"/>
    <property type="project" value="UniProtKB-ARBA"/>
</dbReference>
<accession>A0A060BZ25</accession>
<sequence length="142" mass="16188">WPLPGYPEIRLSLTAGRLLPDLVQRFMPQALHIATEGPLGLAMRRHALRWGMPFTTAYHTRFPEYLHRRIRLPTGLSYGFLRRFHRAATRTMTPTAGVREDLVARGFDPEKVVVWSRGVDPQIFHPGADVPRAWPSEVGRPA</sequence>
<dbReference type="Pfam" id="PF13439">
    <property type="entry name" value="Glyco_transf_4"/>
    <property type="match status" value="1"/>
</dbReference>
<feature type="non-terminal residue" evidence="2">
    <location>
        <position position="1"/>
    </location>
</feature>
<dbReference type="PANTHER" id="PTHR45947:SF3">
    <property type="entry name" value="SULFOQUINOVOSYL TRANSFERASE SQD2"/>
    <property type="match status" value="1"/>
</dbReference>
<dbReference type="InterPro" id="IPR050194">
    <property type="entry name" value="Glycosyltransferase_grp1"/>
</dbReference>
<proteinExistence type="predicted"/>
<feature type="non-terminal residue" evidence="2">
    <location>
        <position position="142"/>
    </location>
</feature>
<dbReference type="AlphaFoldDB" id="A0A060BZ25"/>
<dbReference type="Gene3D" id="3.40.50.2000">
    <property type="entry name" value="Glycogen Phosphorylase B"/>
    <property type="match status" value="1"/>
</dbReference>
<reference evidence="2" key="1">
    <citation type="journal article" date="2013" name="Environ. Microbiol.">
        <title>Seasonally variable intestinal metagenomes of the red palm weevil (Rhynchophorus ferrugineus).</title>
        <authorList>
            <person name="Jia S."/>
            <person name="Zhang X."/>
            <person name="Zhang G."/>
            <person name="Yin A."/>
            <person name="Zhang S."/>
            <person name="Li F."/>
            <person name="Wang L."/>
            <person name="Zhao D."/>
            <person name="Yun Q."/>
            <person name="Tala"/>
            <person name="Wang J."/>
            <person name="Sun G."/>
            <person name="Baabdullah M."/>
            <person name="Yu X."/>
            <person name="Hu S."/>
            <person name="Al-Mssallem I.S."/>
            <person name="Yu J."/>
        </authorList>
    </citation>
    <scope>NUCLEOTIDE SEQUENCE</scope>
</reference>
<dbReference type="EMBL" id="KF118494">
    <property type="protein sequence ID" value="AIA85756.1"/>
    <property type="molecule type" value="Genomic_DNA"/>
</dbReference>
<evidence type="ECO:0000313" key="2">
    <source>
        <dbReference type="EMBL" id="AIA85756.1"/>
    </source>
</evidence>
<organism evidence="2">
    <name type="scientific">uncultured Chromobacterium sp</name>
    <dbReference type="NCBI Taxonomy" id="240146"/>
    <lineage>
        <taxon>Bacteria</taxon>
        <taxon>Pseudomonadati</taxon>
        <taxon>Pseudomonadota</taxon>
        <taxon>Betaproteobacteria</taxon>
        <taxon>Neisseriales</taxon>
        <taxon>Chromobacteriaceae</taxon>
        <taxon>Chromobacterium</taxon>
        <taxon>environmental samples</taxon>
    </lineage>
</organism>
<feature type="domain" description="Glycosyltransferase subfamily 4-like N-terminal" evidence="1">
    <location>
        <begin position="1"/>
        <end position="122"/>
    </location>
</feature>
<dbReference type="PANTHER" id="PTHR45947">
    <property type="entry name" value="SULFOQUINOVOSYL TRANSFERASE SQD2"/>
    <property type="match status" value="1"/>
</dbReference>
<protein>
    <submittedName>
        <fullName evidence="2">CAZy families GT4 protein</fullName>
    </submittedName>
</protein>
<name>A0A060BZ25_9NEIS</name>
<evidence type="ECO:0000259" key="1">
    <source>
        <dbReference type="Pfam" id="PF13439"/>
    </source>
</evidence>
<dbReference type="InterPro" id="IPR028098">
    <property type="entry name" value="Glyco_trans_4-like_N"/>
</dbReference>
<dbReference type="SUPFAM" id="SSF53756">
    <property type="entry name" value="UDP-Glycosyltransferase/glycogen phosphorylase"/>
    <property type="match status" value="1"/>
</dbReference>